<keyword evidence="1" id="KW-0677">Repeat</keyword>
<accession>A0AAD4D7C1</accession>
<feature type="non-terminal residue" evidence="4">
    <location>
        <position position="1"/>
    </location>
</feature>
<evidence type="ECO:0000256" key="3">
    <source>
        <dbReference type="SAM" id="MobiDB-lite"/>
    </source>
</evidence>
<feature type="compositionally biased region" description="Basic and acidic residues" evidence="3">
    <location>
        <begin position="408"/>
        <end position="419"/>
    </location>
</feature>
<gene>
    <name evidence="4" type="ORF">BGZ95_001112</name>
</gene>
<dbReference type="InterPro" id="IPR011990">
    <property type="entry name" value="TPR-like_helical_dom_sf"/>
</dbReference>
<dbReference type="InterPro" id="IPR002885">
    <property type="entry name" value="PPR_rpt"/>
</dbReference>
<feature type="repeat" description="PPR" evidence="2">
    <location>
        <begin position="26"/>
        <end position="63"/>
    </location>
</feature>
<comment type="caution">
    <text evidence="4">The sequence shown here is derived from an EMBL/GenBank/DDBJ whole genome shotgun (WGS) entry which is preliminary data.</text>
</comment>
<dbReference type="PROSITE" id="PS51375">
    <property type="entry name" value="PPR"/>
    <property type="match status" value="1"/>
</dbReference>
<evidence type="ECO:0000256" key="1">
    <source>
        <dbReference type="ARBA" id="ARBA00022737"/>
    </source>
</evidence>
<feature type="compositionally biased region" description="Basic and acidic residues" evidence="3">
    <location>
        <begin position="477"/>
        <end position="499"/>
    </location>
</feature>
<dbReference type="PANTHER" id="PTHR47936">
    <property type="entry name" value="PPR_LONG DOMAIN-CONTAINING PROTEIN"/>
    <property type="match status" value="1"/>
</dbReference>
<dbReference type="AlphaFoldDB" id="A0AAD4D7C1"/>
<protein>
    <recommendedName>
        <fullName evidence="6">Pentacotripeptide-repeat region of PRORP domain-containing protein</fullName>
    </recommendedName>
</protein>
<name>A0AAD4D7C1_9FUNG</name>
<feature type="region of interest" description="Disordered" evidence="3">
    <location>
        <begin position="453"/>
        <end position="508"/>
    </location>
</feature>
<dbReference type="Gene3D" id="1.25.40.10">
    <property type="entry name" value="Tetratricopeptide repeat domain"/>
    <property type="match status" value="2"/>
</dbReference>
<feature type="region of interest" description="Disordered" evidence="3">
    <location>
        <begin position="111"/>
        <end position="130"/>
    </location>
</feature>
<evidence type="ECO:0000256" key="2">
    <source>
        <dbReference type="PROSITE-ProRule" id="PRU00708"/>
    </source>
</evidence>
<proteinExistence type="predicted"/>
<dbReference type="Proteomes" id="UP001194580">
    <property type="component" value="Unassembled WGS sequence"/>
</dbReference>
<sequence length="508" mass="55990">CARQHDYTALQEVYSSMSKQGDNSPDVITYSTLINAYARKGGDEGFELAWKVWEDCLEAKTRRAEDVDLDTRIVDGILLACREARSAVFVKRGYKLVESLYGLPASASPFPAPSTTATTGTGSSSYVSATERASSPSKHLGLAPAMLRKEAIHPRTVELILSICSKLKDYHRAHHYMTLIRTTFPDFKPDPQLLSSLMYLQTANKQYDEAIASWDEISRLDLPHTPATFKQGLDAAVKARNWEKTLEMYTLMRTLIAKNKTLNPDTLHHHNNNNRHQQLIHPIVRTQDAWTLVSTLKCAVKTNHLEEGLEILRQSRWTKVVQNPQYPRANVDLANLAVKVYGGMLKSNKEALDRSSTTATTTITTTTTTATTTISNISGSGDHGATTGTGPAGNDGVSTADTTTSTPRDTDKNSREMEKLKRELNDAKAIQTQMTAALADHDAGKAATKEIEDANRFRNRRISQASPSSSSSSSRHSAFEGKGKDDEGEEESAKNHGRGDILLQQQPQ</sequence>
<evidence type="ECO:0000313" key="5">
    <source>
        <dbReference type="Proteomes" id="UP001194580"/>
    </source>
</evidence>
<feature type="region of interest" description="Disordered" evidence="3">
    <location>
        <begin position="373"/>
        <end position="419"/>
    </location>
</feature>
<dbReference type="EMBL" id="JAAAIL010001219">
    <property type="protein sequence ID" value="KAG0271125.1"/>
    <property type="molecule type" value="Genomic_DNA"/>
</dbReference>
<feature type="compositionally biased region" description="Low complexity" evidence="3">
    <location>
        <begin position="463"/>
        <end position="476"/>
    </location>
</feature>
<evidence type="ECO:0000313" key="4">
    <source>
        <dbReference type="EMBL" id="KAG0271125.1"/>
    </source>
</evidence>
<keyword evidence="5" id="KW-1185">Reference proteome</keyword>
<organism evidence="4 5">
    <name type="scientific">Linnemannia exigua</name>
    <dbReference type="NCBI Taxonomy" id="604196"/>
    <lineage>
        <taxon>Eukaryota</taxon>
        <taxon>Fungi</taxon>
        <taxon>Fungi incertae sedis</taxon>
        <taxon>Mucoromycota</taxon>
        <taxon>Mortierellomycotina</taxon>
        <taxon>Mortierellomycetes</taxon>
        <taxon>Mortierellales</taxon>
        <taxon>Mortierellaceae</taxon>
        <taxon>Linnemannia</taxon>
    </lineage>
</organism>
<dbReference type="PANTHER" id="PTHR47936:SF1">
    <property type="entry name" value="PENTATRICOPEPTIDE REPEAT-CONTAINING PROTEIN GUN1, CHLOROPLASTIC"/>
    <property type="match status" value="1"/>
</dbReference>
<reference evidence="4" key="1">
    <citation type="journal article" date="2020" name="Fungal Divers.">
        <title>Resolving the Mortierellaceae phylogeny through synthesis of multi-gene phylogenetics and phylogenomics.</title>
        <authorList>
            <person name="Vandepol N."/>
            <person name="Liber J."/>
            <person name="Desiro A."/>
            <person name="Na H."/>
            <person name="Kennedy M."/>
            <person name="Barry K."/>
            <person name="Grigoriev I.V."/>
            <person name="Miller A.N."/>
            <person name="O'Donnell K."/>
            <person name="Stajich J.E."/>
            <person name="Bonito G."/>
        </authorList>
    </citation>
    <scope>NUCLEOTIDE SEQUENCE</scope>
    <source>
        <strain evidence="4">NRRL 28262</strain>
    </source>
</reference>
<evidence type="ECO:0008006" key="6">
    <source>
        <dbReference type="Google" id="ProtNLM"/>
    </source>
</evidence>